<gene>
    <name evidence="2" type="ORF">MON38_05270</name>
</gene>
<accession>A0A9X2AGX9</accession>
<evidence type="ECO:0000256" key="1">
    <source>
        <dbReference type="SAM" id="SignalP"/>
    </source>
</evidence>
<dbReference type="Proteomes" id="UP001139193">
    <property type="component" value="Unassembled WGS sequence"/>
</dbReference>
<comment type="caution">
    <text evidence="2">The sequence shown here is derived from an EMBL/GenBank/DDBJ whole genome shotgun (WGS) entry which is preliminary data.</text>
</comment>
<feature type="signal peptide" evidence="1">
    <location>
        <begin position="1"/>
        <end position="24"/>
    </location>
</feature>
<evidence type="ECO:0000313" key="2">
    <source>
        <dbReference type="EMBL" id="MCI1186820.1"/>
    </source>
</evidence>
<dbReference type="EMBL" id="JALBGC010000002">
    <property type="protein sequence ID" value="MCI1186820.1"/>
    <property type="molecule type" value="Genomic_DNA"/>
</dbReference>
<name>A0A9X2AGX9_9BACT</name>
<reference evidence="2" key="1">
    <citation type="submission" date="2022-03" db="EMBL/GenBank/DDBJ databases">
        <title>Bacterial whole genome sequence for Hymenobacter sp. DH14.</title>
        <authorList>
            <person name="Le V."/>
        </authorList>
    </citation>
    <scope>NUCLEOTIDE SEQUENCE</scope>
    <source>
        <strain evidence="2">DH14</strain>
    </source>
</reference>
<dbReference type="RefSeq" id="WP_241935108.1">
    <property type="nucleotide sequence ID" value="NZ_JALBGC010000002.1"/>
</dbReference>
<proteinExistence type="predicted"/>
<keyword evidence="1" id="KW-0732">Signal</keyword>
<protein>
    <recommendedName>
        <fullName evidence="4">Lipoprotein</fullName>
    </recommendedName>
</protein>
<keyword evidence="3" id="KW-1185">Reference proteome</keyword>
<sequence length="206" mass="22357">MQHLNAAPRLFRRLPSVLLGTALAFGLAACFGSDDKKDDPTPTTGVSDALHFAFKTPDWNRTIDCERLDLPYSTTNGVAFVSATSASTNSTFFLTYPKDSSAMVAAANLRRYPITAFGANTAAFELSHKLPLTDGSSVRLVSQAGQSADAYNEIVNVKYDGRDGNYALFKVKGSYLMQMTEINGNTAAAPRAVSGTFHFRVRTLRR</sequence>
<evidence type="ECO:0008006" key="4">
    <source>
        <dbReference type="Google" id="ProtNLM"/>
    </source>
</evidence>
<dbReference type="AlphaFoldDB" id="A0A9X2AGX9"/>
<organism evidence="2 3">
    <name type="scientific">Hymenobacter cyanobacteriorum</name>
    <dbReference type="NCBI Taxonomy" id="2926463"/>
    <lineage>
        <taxon>Bacteria</taxon>
        <taxon>Pseudomonadati</taxon>
        <taxon>Bacteroidota</taxon>
        <taxon>Cytophagia</taxon>
        <taxon>Cytophagales</taxon>
        <taxon>Hymenobacteraceae</taxon>
        <taxon>Hymenobacter</taxon>
    </lineage>
</organism>
<evidence type="ECO:0000313" key="3">
    <source>
        <dbReference type="Proteomes" id="UP001139193"/>
    </source>
</evidence>
<feature type="chain" id="PRO_5040940643" description="Lipoprotein" evidence="1">
    <location>
        <begin position="25"/>
        <end position="206"/>
    </location>
</feature>